<comment type="pathway">
    <text evidence="3">Cofactor biosynthesis; adenosylcobalamin biosynthesis; adenosylcobalamin from cob(II)yrinate a,c-diamide: step 7/7.</text>
</comment>
<dbReference type="GO" id="GO:0009236">
    <property type="term" value="P:cobalamin biosynthetic process"/>
    <property type="evidence" value="ECO:0007669"/>
    <property type="project" value="UniProtKB-UniPathway"/>
</dbReference>
<evidence type="ECO:0000256" key="18">
    <source>
        <dbReference type="ARBA" id="ARBA00049504"/>
    </source>
</evidence>
<keyword evidence="13 19" id="KW-0472">Membrane</keyword>
<comment type="catalytic activity">
    <reaction evidence="17">
        <text>alpha-ribazole + adenosylcob(III)inamide-GDP = adenosylcob(III)alamin + GMP + H(+)</text>
        <dbReference type="Rhea" id="RHEA:16049"/>
        <dbReference type="ChEBI" id="CHEBI:10329"/>
        <dbReference type="ChEBI" id="CHEBI:15378"/>
        <dbReference type="ChEBI" id="CHEBI:18408"/>
        <dbReference type="ChEBI" id="CHEBI:58115"/>
        <dbReference type="ChEBI" id="CHEBI:60487"/>
        <dbReference type="EC" id="2.7.8.26"/>
    </reaction>
</comment>
<dbReference type="GO" id="GO:0008818">
    <property type="term" value="F:cobalamin 5'-phosphate synthase activity"/>
    <property type="evidence" value="ECO:0007669"/>
    <property type="project" value="InterPro"/>
</dbReference>
<dbReference type="PANTHER" id="PTHR34148">
    <property type="entry name" value="ADENOSYLCOBINAMIDE-GDP RIBAZOLETRANSFERASE"/>
    <property type="match status" value="1"/>
</dbReference>
<dbReference type="GO" id="GO:0005886">
    <property type="term" value="C:plasma membrane"/>
    <property type="evidence" value="ECO:0007669"/>
    <property type="project" value="UniProtKB-SubCell"/>
</dbReference>
<keyword evidence="9 20" id="KW-0808">Transferase</keyword>
<comment type="subcellular location">
    <subcellularLocation>
        <location evidence="2">Cell membrane</location>
        <topology evidence="2">Multi-pass membrane protein</topology>
    </subcellularLocation>
</comment>
<evidence type="ECO:0000256" key="2">
    <source>
        <dbReference type="ARBA" id="ARBA00004651"/>
    </source>
</evidence>
<keyword evidence="8" id="KW-0169">Cobalamin biosynthesis</keyword>
<feature type="transmembrane region" description="Helical" evidence="19">
    <location>
        <begin position="209"/>
        <end position="242"/>
    </location>
</feature>
<dbReference type="PANTHER" id="PTHR34148:SF1">
    <property type="entry name" value="ADENOSYLCOBINAMIDE-GDP RIBAZOLETRANSFERASE"/>
    <property type="match status" value="1"/>
</dbReference>
<evidence type="ECO:0000256" key="5">
    <source>
        <dbReference type="ARBA" id="ARBA00013200"/>
    </source>
</evidence>
<evidence type="ECO:0000256" key="17">
    <source>
        <dbReference type="ARBA" id="ARBA00048623"/>
    </source>
</evidence>
<gene>
    <name evidence="20" type="primary">cobS</name>
    <name evidence="20" type="ORF">DF3PB_2560005</name>
</gene>
<comment type="catalytic activity">
    <reaction evidence="18">
        <text>alpha-ribazole 5'-phosphate + adenosylcob(III)inamide-GDP = adenosylcob(III)alamin 5'-phosphate + GMP + H(+)</text>
        <dbReference type="Rhea" id="RHEA:23560"/>
        <dbReference type="ChEBI" id="CHEBI:15378"/>
        <dbReference type="ChEBI" id="CHEBI:57918"/>
        <dbReference type="ChEBI" id="CHEBI:58115"/>
        <dbReference type="ChEBI" id="CHEBI:60487"/>
        <dbReference type="ChEBI" id="CHEBI:60493"/>
        <dbReference type="EC" id="2.7.8.26"/>
    </reaction>
</comment>
<reference evidence="20" key="1">
    <citation type="submission" date="2018-07" db="EMBL/GenBank/DDBJ databases">
        <authorList>
            <person name="Quirk P.G."/>
            <person name="Krulwich T.A."/>
        </authorList>
    </citation>
    <scope>NUCLEOTIDE SEQUENCE</scope>
</reference>
<proteinExistence type="inferred from homology"/>
<accession>A0A380TEX2</accession>
<sequence length="274" mass="27969">MHIDFTGASHLIDRCWRDLRVATAFLTRLPVQPPLLPANDDTVAGEQADKPADYLAGATAMFPVVGFVIGAVGALVLAITHAIGLHPIASALLAVAAMAILTGGLHEDGLADFVDGLGGGTRVEERLNIMRDSRIGAFGTLALIIDVELRATFISQLASLQLAVAAVIVAALASRAVIPAVMRWTPPARSDGFAFGAGRPQPTELTIALALTLVALFLTFSIVGAVAALLAGAAGAAVVALIARKRLGGHTGDVLGAAQQVSEVLILAAIAAAE</sequence>
<evidence type="ECO:0000256" key="1">
    <source>
        <dbReference type="ARBA" id="ARBA00001946"/>
    </source>
</evidence>
<organism evidence="20">
    <name type="scientific">metagenome</name>
    <dbReference type="NCBI Taxonomy" id="256318"/>
    <lineage>
        <taxon>unclassified sequences</taxon>
        <taxon>metagenomes</taxon>
    </lineage>
</organism>
<evidence type="ECO:0000256" key="7">
    <source>
        <dbReference type="ARBA" id="ARBA00022475"/>
    </source>
</evidence>
<evidence type="ECO:0000256" key="11">
    <source>
        <dbReference type="ARBA" id="ARBA00022842"/>
    </source>
</evidence>
<dbReference type="Pfam" id="PF02654">
    <property type="entry name" value="CobS"/>
    <property type="match status" value="1"/>
</dbReference>
<evidence type="ECO:0000256" key="4">
    <source>
        <dbReference type="ARBA" id="ARBA00010561"/>
    </source>
</evidence>
<evidence type="ECO:0000256" key="9">
    <source>
        <dbReference type="ARBA" id="ARBA00022679"/>
    </source>
</evidence>
<evidence type="ECO:0000256" key="10">
    <source>
        <dbReference type="ARBA" id="ARBA00022692"/>
    </source>
</evidence>
<evidence type="ECO:0000256" key="15">
    <source>
        <dbReference type="ARBA" id="ARBA00032605"/>
    </source>
</evidence>
<dbReference type="HAMAP" id="MF_00719">
    <property type="entry name" value="CobS"/>
    <property type="match status" value="1"/>
</dbReference>
<feature type="transmembrane region" description="Helical" evidence="19">
    <location>
        <begin position="160"/>
        <end position="182"/>
    </location>
</feature>
<comment type="cofactor">
    <cofactor evidence="1">
        <name>Mg(2+)</name>
        <dbReference type="ChEBI" id="CHEBI:18420"/>
    </cofactor>
</comment>
<dbReference type="EC" id="2.7.8.26" evidence="5"/>
<dbReference type="GO" id="GO:0051073">
    <property type="term" value="F:adenosylcobinamide-GDP ribazoletransferase activity"/>
    <property type="evidence" value="ECO:0007669"/>
    <property type="project" value="UniProtKB-EC"/>
</dbReference>
<feature type="transmembrane region" description="Helical" evidence="19">
    <location>
        <begin position="85"/>
        <end position="105"/>
    </location>
</feature>
<dbReference type="EMBL" id="UIDG01000175">
    <property type="protein sequence ID" value="SUS06229.1"/>
    <property type="molecule type" value="Genomic_DNA"/>
</dbReference>
<evidence type="ECO:0000256" key="8">
    <source>
        <dbReference type="ARBA" id="ARBA00022573"/>
    </source>
</evidence>
<evidence type="ECO:0000256" key="19">
    <source>
        <dbReference type="SAM" id="Phobius"/>
    </source>
</evidence>
<evidence type="ECO:0000256" key="6">
    <source>
        <dbReference type="ARBA" id="ARBA00015850"/>
    </source>
</evidence>
<keyword evidence="7" id="KW-1003">Cell membrane</keyword>
<dbReference type="InterPro" id="IPR003805">
    <property type="entry name" value="CobS"/>
</dbReference>
<comment type="similarity">
    <text evidence="4">Belongs to the CobS family.</text>
</comment>
<evidence type="ECO:0000256" key="13">
    <source>
        <dbReference type="ARBA" id="ARBA00023136"/>
    </source>
</evidence>
<evidence type="ECO:0000256" key="3">
    <source>
        <dbReference type="ARBA" id="ARBA00004663"/>
    </source>
</evidence>
<keyword evidence="12 19" id="KW-1133">Transmembrane helix</keyword>
<keyword evidence="11" id="KW-0460">Magnesium</keyword>
<keyword evidence="10 19" id="KW-0812">Transmembrane</keyword>
<evidence type="ECO:0000256" key="16">
    <source>
        <dbReference type="ARBA" id="ARBA00032853"/>
    </source>
</evidence>
<evidence type="ECO:0000313" key="20">
    <source>
        <dbReference type="EMBL" id="SUS06229.1"/>
    </source>
</evidence>
<evidence type="ECO:0000256" key="12">
    <source>
        <dbReference type="ARBA" id="ARBA00022989"/>
    </source>
</evidence>
<dbReference type="AlphaFoldDB" id="A0A380TEX2"/>
<comment type="function">
    <text evidence="14">Joins adenosylcobinamide-GDP and alpha-ribazole to generate adenosylcobalamin (Ado-cobalamin). Also synthesizes adenosylcobalamin 5'-phosphate from adenosylcobinamide-GDP and alpha-ribazole 5'-phosphate.</text>
</comment>
<dbReference type="NCBIfam" id="TIGR00317">
    <property type="entry name" value="cobS"/>
    <property type="match status" value="1"/>
</dbReference>
<evidence type="ECO:0000256" key="14">
    <source>
        <dbReference type="ARBA" id="ARBA00025228"/>
    </source>
</evidence>
<feature type="transmembrane region" description="Helical" evidence="19">
    <location>
        <begin position="54"/>
        <end position="78"/>
    </location>
</feature>
<dbReference type="UniPathway" id="UPA00148">
    <property type="reaction ID" value="UER00238"/>
</dbReference>
<protein>
    <recommendedName>
        <fullName evidence="6">Adenosylcobinamide-GDP ribazoletransferase</fullName>
        <ecNumber evidence="5">2.7.8.26</ecNumber>
    </recommendedName>
    <alternativeName>
        <fullName evidence="16">Cobalamin synthase</fullName>
    </alternativeName>
    <alternativeName>
        <fullName evidence="15">Cobalamin-5'-phosphate synthase</fullName>
    </alternativeName>
</protein>
<name>A0A380TEX2_9ZZZZ</name>